<dbReference type="SUPFAM" id="SSF53474">
    <property type="entry name" value="alpha/beta-Hydrolases"/>
    <property type="match status" value="1"/>
</dbReference>
<accession>C5LUV5</accession>
<keyword evidence="6" id="KW-0325">Glycoprotein</keyword>
<comment type="similarity">
    <text evidence="1 7">Belongs to the peptidase S10 family.</text>
</comment>
<dbReference type="PANTHER" id="PTHR11802">
    <property type="entry name" value="SERINE PROTEASE FAMILY S10 SERINE CARBOXYPEPTIDASE"/>
    <property type="match status" value="1"/>
</dbReference>
<gene>
    <name evidence="8" type="ORF">Pmar_PMAR025843</name>
</gene>
<dbReference type="GeneID" id="9050863"/>
<dbReference type="InterPro" id="IPR029058">
    <property type="entry name" value="AB_hydrolase_fold"/>
</dbReference>
<evidence type="ECO:0000256" key="4">
    <source>
        <dbReference type="ARBA" id="ARBA00022729"/>
    </source>
</evidence>
<name>C5LUV5_PERM5</name>
<evidence type="ECO:0000256" key="3">
    <source>
        <dbReference type="ARBA" id="ARBA00022670"/>
    </source>
</evidence>
<keyword evidence="4" id="KW-0732">Signal</keyword>
<dbReference type="OrthoDB" id="443318at2759"/>
<keyword evidence="2 7" id="KW-0121">Carboxypeptidase</keyword>
<dbReference type="InParanoid" id="C5LUV5"/>
<dbReference type="GO" id="GO:0004185">
    <property type="term" value="F:serine-type carboxypeptidase activity"/>
    <property type="evidence" value="ECO:0007669"/>
    <property type="project" value="UniProtKB-UniRule"/>
</dbReference>
<dbReference type="EMBL" id="GG685688">
    <property type="protein sequence ID" value="EEQ99455.1"/>
    <property type="molecule type" value="Genomic_DNA"/>
</dbReference>
<dbReference type="AlphaFoldDB" id="C5LUV5"/>
<evidence type="ECO:0000256" key="6">
    <source>
        <dbReference type="ARBA" id="ARBA00023180"/>
    </source>
</evidence>
<dbReference type="PROSITE" id="PS00131">
    <property type="entry name" value="CARBOXYPEPT_SER_SER"/>
    <property type="match status" value="1"/>
</dbReference>
<dbReference type="Pfam" id="PF00450">
    <property type="entry name" value="Peptidase_S10"/>
    <property type="match status" value="1"/>
</dbReference>
<keyword evidence="3 7" id="KW-0645">Protease</keyword>
<evidence type="ECO:0000256" key="2">
    <source>
        <dbReference type="ARBA" id="ARBA00022645"/>
    </source>
</evidence>
<reference evidence="8 9" key="1">
    <citation type="submission" date="2008-07" db="EMBL/GenBank/DDBJ databases">
        <authorList>
            <person name="El-Sayed N."/>
            <person name="Caler E."/>
            <person name="Inman J."/>
            <person name="Amedeo P."/>
            <person name="Hass B."/>
            <person name="Wortman J."/>
        </authorList>
    </citation>
    <scope>NUCLEOTIDE SEQUENCE [LARGE SCALE GENOMIC DNA]</scope>
    <source>
        <strain evidence="9">ATCC 50983 / TXsc</strain>
    </source>
</reference>
<proteinExistence type="inferred from homology"/>
<evidence type="ECO:0000256" key="7">
    <source>
        <dbReference type="RuleBase" id="RU361156"/>
    </source>
</evidence>
<dbReference type="Gene3D" id="3.40.50.1820">
    <property type="entry name" value="alpha/beta hydrolase"/>
    <property type="match status" value="1"/>
</dbReference>
<dbReference type="Gene3D" id="1.10.287.410">
    <property type="match status" value="1"/>
</dbReference>
<dbReference type="InterPro" id="IPR001563">
    <property type="entry name" value="Peptidase_S10"/>
</dbReference>
<dbReference type="GO" id="GO:0006508">
    <property type="term" value="P:proteolysis"/>
    <property type="evidence" value="ECO:0007669"/>
    <property type="project" value="UniProtKB-KW"/>
</dbReference>
<keyword evidence="9" id="KW-1185">Reference proteome</keyword>
<dbReference type="InterPro" id="IPR018202">
    <property type="entry name" value="Ser_caboxypep_ser_AS"/>
</dbReference>
<evidence type="ECO:0000256" key="5">
    <source>
        <dbReference type="ARBA" id="ARBA00022801"/>
    </source>
</evidence>
<evidence type="ECO:0000313" key="8">
    <source>
        <dbReference type="EMBL" id="EEQ99455.1"/>
    </source>
</evidence>
<dbReference type="RefSeq" id="XP_002766738.1">
    <property type="nucleotide sequence ID" value="XM_002766692.1"/>
</dbReference>
<dbReference type="PRINTS" id="PR00724">
    <property type="entry name" value="CRBOXYPTASEC"/>
</dbReference>
<keyword evidence="5 7" id="KW-0378">Hydrolase</keyword>
<evidence type="ECO:0000313" key="9">
    <source>
        <dbReference type="Proteomes" id="UP000007800"/>
    </source>
</evidence>
<dbReference type="EC" id="3.4.16.-" evidence="7"/>
<dbReference type="Proteomes" id="UP000007800">
    <property type="component" value="Unassembled WGS sequence"/>
</dbReference>
<dbReference type="PANTHER" id="PTHR11802:SF113">
    <property type="entry name" value="SERINE CARBOXYPEPTIDASE CTSA-4.1"/>
    <property type="match status" value="1"/>
</dbReference>
<protein>
    <recommendedName>
        <fullName evidence="7">Carboxypeptidase</fullName>
        <ecNumber evidence="7">3.4.16.-</ecNumber>
    </recommendedName>
</protein>
<organism evidence="9">
    <name type="scientific">Perkinsus marinus (strain ATCC 50983 / TXsc)</name>
    <dbReference type="NCBI Taxonomy" id="423536"/>
    <lineage>
        <taxon>Eukaryota</taxon>
        <taxon>Sar</taxon>
        <taxon>Alveolata</taxon>
        <taxon>Perkinsozoa</taxon>
        <taxon>Perkinsea</taxon>
        <taxon>Perkinsida</taxon>
        <taxon>Perkinsidae</taxon>
        <taxon>Perkinsus</taxon>
    </lineage>
</organism>
<sequence length="314" mass="35442">MALQEFFAKHKQYRDKDFYITGESYAGHYIPAIAHKIWRENTRGTEPNINLRGLAIGNGWMNAALQVLDYPHMAFESCTAPHIATYKEYVAQTGAAWQCSSEIRQCLSGCRSFCENATTCIFGATFAPLNRRGIDVYDMRITHTDGNSDGLDFSFVKYLNRRDVQRKLGVNKRFGTCSYAGDFEIDRIMPFETLLPDVLDAGIRVLLYDGDQDFICNWIGYEHVADAMEWPGRQSFINAPRYEYEDDSGISIGKFRSATYQESGMFSFFQVYRAGHFVPTDQPKAALLMINDFIYGIFGPDSPRATPVGALGGS</sequence>
<evidence type="ECO:0000256" key="1">
    <source>
        <dbReference type="ARBA" id="ARBA00009431"/>
    </source>
</evidence>